<evidence type="ECO:0000313" key="2">
    <source>
        <dbReference type="Proteomes" id="UP000183245"/>
    </source>
</evidence>
<organism evidence="1 2">
    <name type="scientific">Candidatus Wirthbacteria bacterium CG2_30_54_11</name>
    <dbReference type="NCBI Taxonomy" id="1817892"/>
    <lineage>
        <taxon>Bacteria</taxon>
        <taxon>Candidatus Wirthbacteria</taxon>
    </lineage>
</organism>
<gene>
    <name evidence="1" type="ORF">AUK40_04775</name>
</gene>
<dbReference type="EMBL" id="MNZT01000081">
    <property type="protein sequence ID" value="OIP96643.1"/>
    <property type="molecule type" value="Genomic_DNA"/>
</dbReference>
<sequence>MDSNIGINKVNFFATRSVSYTVDRTEDNELIAKVEINYNNPSNWGWPGGAYISYLRVYVPSGSELISEQGFLQKPGTATEYAGQAKEKTVFAGVVKVDIKSRQTVRLSYRLPVSLEGQEYRLTVQKQAGTPTLPGRPDYRGEAFTFSFSDEQNIYDGGAGDGTCAIDGSLLTCATDLSVDRIFTVAPRGI</sequence>
<dbReference type="STRING" id="1817892.AUK40_04775"/>
<comment type="caution">
    <text evidence="1">The sequence shown here is derived from an EMBL/GenBank/DDBJ whole genome shotgun (WGS) entry which is preliminary data.</text>
</comment>
<accession>A0A1J5IIW9</accession>
<proteinExistence type="predicted"/>
<dbReference type="AlphaFoldDB" id="A0A1J5IIW9"/>
<protein>
    <submittedName>
        <fullName evidence="1">Uncharacterized protein</fullName>
    </submittedName>
</protein>
<reference evidence="1 2" key="1">
    <citation type="journal article" date="2016" name="Environ. Microbiol.">
        <title>Genomic resolution of a cold subsurface aquifer community provides metabolic insights for novel microbes adapted to high CO concentrations.</title>
        <authorList>
            <person name="Probst A.J."/>
            <person name="Castelle C.J."/>
            <person name="Singh A."/>
            <person name="Brown C.T."/>
            <person name="Anantharaman K."/>
            <person name="Sharon I."/>
            <person name="Hug L.A."/>
            <person name="Burstein D."/>
            <person name="Emerson J.B."/>
            <person name="Thomas B.C."/>
            <person name="Banfield J.F."/>
        </authorList>
    </citation>
    <scope>NUCLEOTIDE SEQUENCE [LARGE SCALE GENOMIC DNA]</scope>
    <source>
        <strain evidence="1">CG2_30_54_11</strain>
    </source>
</reference>
<dbReference type="Proteomes" id="UP000183245">
    <property type="component" value="Unassembled WGS sequence"/>
</dbReference>
<name>A0A1J5IIW9_9BACT</name>
<evidence type="ECO:0000313" key="1">
    <source>
        <dbReference type="EMBL" id="OIP96643.1"/>
    </source>
</evidence>